<comment type="caution">
    <text evidence="1">The sequence shown here is derived from an EMBL/GenBank/DDBJ whole genome shotgun (WGS) entry which is preliminary data.</text>
</comment>
<name>A0A8X6JQI6_TRICU</name>
<accession>A0A8X6JQI6</accession>
<gene>
    <name evidence="1" type="ORF">TNCT_533331</name>
</gene>
<dbReference type="Proteomes" id="UP000887116">
    <property type="component" value="Unassembled WGS sequence"/>
</dbReference>
<dbReference type="EMBL" id="BMAO01027305">
    <property type="protein sequence ID" value="GFR15861.1"/>
    <property type="molecule type" value="Genomic_DNA"/>
</dbReference>
<keyword evidence="2" id="KW-1185">Reference proteome</keyword>
<protein>
    <submittedName>
        <fullName evidence="1">Uncharacterized protein</fullName>
    </submittedName>
</protein>
<evidence type="ECO:0000313" key="2">
    <source>
        <dbReference type="Proteomes" id="UP000887116"/>
    </source>
</evidence>
<reference evidence="1" key="1">
    <citation type="submission" date="2020-07" db="EMBL/GenBank/DDBJ databases">
        <title>Multicomponent nature underlies the extraordinary mechanical properties of spider dragline silk.</title>
        <authorList>
            <person name="Kono N."/>
            <person name="Nakamura H."/>
            <person name="Mori M."/>
            <person name="Yoshida Y."/>
            <person name="Ohtoshi R."/>
            <person name="Malay A.D."/>
            <person name="Moran D.A.P."/>
            <person name="Tomita M."/>
            <person name="Numata K."/>
            <person name="Arakawa K."/>
        </authorList>
    </citation>
    <scope>NUCLEOTIDE SEQUENCE</scope>
</reference>
<organism evidence="1 2">
    <name type="scientific">Trichonephila clavata</name>
    <name type="common">Joro spider</name>
    <name type="synonym">Nephila clavata</name>
    <dbReference type="NCBI Taxonomy" id="2740835"/>
    <lineage>
        <taxon>Eukaryota</taxon>
        <taxon>Metazoa</taxon>
        <taxon>Ecdysozoa</taxon>
        <taxon>Arthropoda</taxon>
        <taxon>Chelicerata</taxon>
        <taxon>Arachnida</taxon>
        <taxon>Araneae</taxon>
        <taxon>Araneomorphae</taxon>
        <taxon>Entelegynae</taxon>
        <taxon>Araneoidea</taxon>
        <taxon>Nephilidae</taxon>
        <taxon>Trichonephila</taxon>
    </lineage>
</organism>
<dbReference type="AlphaFoldDB" id="A0A8X6JQI6"/>
<evidence type="ECO:0000313" key="1">
    <source>
        <dbReference type="EMBL" id="GFR15861.1"/>
    </source>
</evidence>
<sequence length="129" mass="14874">MAANGSEVEEPHKELDRIPLNGIGVVVQNSATNPMFDHAFAFDPSRANAPWINHKNKVVSSTAPLTLCAQTDSELRRTLRIDRSGSTERKIGEKTFRTMRNYFGYFLLIPEHLKEYFFQSLIRKYFNYC</sequence>
<proteinExistence type="predicted"/>
<dbReference type="OrthoDB" id="10304287at2759"/>